<proteinExistence type="predicted"/>
<dbReference type="HOGENOM" id="CLU_2732564_0_0_4"/>
<dbReference type="STRING" id="946483.Cenrod_2668"/>
<dbReference type="Proteomes" id="UP000017184">
    <property type="component" value="Chromosome"/>
</dbReference>
<dbReference type="AlphaFoldDB" id="U5NEQ6"/>
<keyword evidence="3" id="KW-1185">Reference proteome</keyword>
<reference evidence="2 3" key="1">
    <citation type="journal article" date="2013" name="Genome Biol.">
        <title>Genomic analysis reveals key aspects of prokaryotic symbiosis in the phototrophic consortium "Chlorochromatium aggregatum".</title>
        <authorList>
            <person name="Liu Z."/>
            <person name="Muller J."/>
            <person name="Li T."/>
            <person name="Alvey R.M."/>
            <person name="Vogl K."/>
            <person name="Frigaard N.U."/>
            <person name="Rockwell N.C."/>
            <person name="Boyd E.S."/>
            <person name="Tomsho L.P."/>
            <person name="Schuster S.C."/>
            <person name="Henke P."/>
            <person name="Rohde M."/>
            <person name="Overmann J."/>
            <person name="Bryant D.A."/>
        </authorList>
    </citation>
    <scope>NUCLEOTIDE SEQUENCE [LARGE SCALE GENOMIC DNA]</scope>
    <source>
        <strain evidence="2">CR</strain>
    </source>
</reference>
<feature type="region of interest" description="Disordered" evidence="1">
    <location>
        <begin position="1"/>
        <end position="34"/>
    </location>
</feature>
<protein>
    <submittedName>
        <fullName evidence="2">Uncharacterized protein</fullName>
    </submittedName>
</protein>
<dbReference type="KEGG" id="cbx:Cenrod_2668"/>
<evidence type="ECO:0000313" key="3">
    <source>
        <dbReference type="Proteomes" id="UP000017184"/>
    </source>
</evidence>
<evidence type="ECO:0000313" key="2">
    <source>
        <dbReference type="EMBL" id="AGX88718.1"/>
    </source>
</evidence>
<name>U5NEQ6_9BURK</name>
<organism evidence="2 3">
    <name type="scientific">Candidatus Symbiobacter mobilis CR</name>
    <dbReference type="NCBI Taxonomy" id="946483"/>
    <lineage>
        <taxon>Bacteria</taxon>
        <taxon>Pseudomonadati</taxon>
        <taxon>Pseudomonadota</taxon>
        <taxon>Betaproteobacteria</taxon>
        <taxon>Burkholderiales</taxon>
        <taxon>Comamonadaceae</taxon>
    </lineage>
</organism>
<evidence type="ECO:0000256" key="1">
    <source>
        <dbReference type="SAM" id="MobiDB-lite"/>
    </source>
</evidence>
<accession>U5NEQ6</accession>
<gene>
    <name evidence="2" type="ORF">Cenrod_2668</name>
</gene>
<sequence length="71" mass="7774">MFPGSAVTRAEPKGERSKFMHSGPQGRGQSKGTRIQVSVIRTLSRVQHTLKCELLNKLGPRLKSTHSVTSS</sequence>
<dbReference type="EMBL" id="CP004885">
    <property type="protein sequence ID" value="AGX88718.1"/>
    <property type="molecule type" value="Genomic_DNA"/>
</dbReference>